<evidence type="ECO:0000313" key="1">
    <source>
        <dbReference type="EMBL" id="QKJ87449.1"/>
    </source>
</evidence>
<sequence length="140" mass="16353">MEDFEDLIFAAKDDDGCDHTQRIIWMMHQRANIRRGIPWTPCPLPIKIDPFKEISQPTTLTIGVRRTYSRNVAQGIYQLYRRGCNENNIASMLGIPLDKIRVIMEHKTQTQRRAWQLVQQASHLPTQQEIISRLSKERPA</sequence>
<accession>A0A6M8UCI8</accession>
<protein>
    <submittedName>
        <fullName evidence="1">Uncharacterized protein</fullName>
    </submittedName>
</protein>
<dbReference type="EMBL" id="CP054212">
    <property type="protein sequence ID" value="QKJ87449.1"/>
    <property type="molecule type" value="Genomic_DNA"/>
</dbReference>
<reference evidence="1 2" key="1">
    <citation type="submission" date="2020-06" db="EMBL/GenBank/DDBJ databases">
        <title>Genome sequence of Paramixta manurensis strain PD-1.</title>
        <authorList>
            <person name="Lee C.W."/>
            <person name="Kim J."/>
        </authorList>
    </citation>
    <scope>NUCLEOTIDE SEQUENCE [LARGE SCALE GENOMIC DNA]</scope>
    <source>
        <strain evidence="1 2">PD-1</strain>
    </source>
</reference>
<dbReference type="RefSeq" id="WP_173634392.1">
    <property type="nucleotide sequence ID" value="NZ_CP054212.1"/>
</dbReference>
<organism evidence="1 2">
    <name type="scientific">Paramixta manurensis</name>
    <dbReference type="NCBI Taxonomy" id="2740817"/>
    <lineage>
        <taxon>Bacteria</taxon>
        <taxon>Pseudomonadati</taxon>
        <taxon>Pseudomonadota</taxon>
        <taxon>Gammaproteobacteria</taxon>
        <taxon>Enterobacterales</taxon>
        <taxon>Erwiniaceae</taxon>
        <taxon>Paramixta</taxon>
    </lineage>
</organism>
<dbReference type="Proteomes" id="UP000505325">
    <property type="component" value="Chromosome"/>
</dbReference>
<name>A0A6M8UCI8_9GAMM</name>
<dbReference type="AlphaFoldDB" id="A0A6M8UCI8"/>
<proteinExistence type="predicted"/>
<keyword evidence="2" id="KW-1185">Reference proteome</keyword>
<dbReference type="KEGG" id="pmak:PMPD1_2507"/>
<evidence type="ECO:0000313" key="2">
    <source>
        <dbReference type="Proteomes" id="UP000505325"/>
    </source>
</evidence>
<gene>
    <name evidence="1" type="ORF">PMPD1_2507</name>
</gene>